<evidence type="ECO:0000256" key="1">
    <source>
        <dbReference type="ARBA" id="ARBA00004271"/>
    </source>
</evidence>
<feature type="region of interest" description="Disordered" evidence="8">
    <location>
        <begin position="413"/>
        <end position="518"/>
    </location>
</feature>
<dbReference type="AlphaFoldDB" id="A0A803KXU7"/>
<keyword evidence="11" id="KW-1185">Reference proteome</keyword>
<dbReference type="EnsemblPlants" id="AUR62003856-RA">
    <property type="protein sequence ID" value="AUR62003856-RA:cds"/>
    <property type="gene ID" value="AUR62003856"/>
</dbReference>
<evidence type="ECO:0000256" key="2">
    <source>
        <dbReference type="ARBA" id="ARBA00008963"/>
    </source>
</evidence>
<evidence type="ECO:0000313" key="10">
    <source>
        <dbReference type="EnsemblPlants" id="AUR62003856-RA:cds"/>
    </source>
</evidence>
<proteinExistence type="inferred from homology"/>
<keyword evidence="7" id="KW-0379">Hydroxylation</keyword>
<dbReference type="InterPro" id="IPR033250">
    <property type="entry name" value="CEP"/>
</dbReference>
<dbReference type="GO" id="GO:2000280">
    <property type="term" value="P:regulation of root development"/>
    <property type="evidence" value="ECO:0007669"/>
    <property type="project" value="TreeGrafter"/>
</dbReference>
<reference evidence="10" key="2">
    <citation type="submission" date="2021-03" db="UniProtKB">
        <authorList>
            <consortium name="EnsemblPlants"/>
        </authorList>
    </citation>
    <scope>IDENTIFICATION</scope>
</reference>
<feature type="compositionally biased region" description="Low complexity" evidence="8">
    <location>
        <begin position="481"/>
        <end position="491"/>
    </location>
</feature>
<comment type="subcellular location">
    <subcellularLocation>
        <location evidence="1">Secreted</location>
        <location evidence="1">Extracellular space</location>
        <location evidence="1">Apoplast</location>
    </subcellularLocation>
</comment>
<dbReference type="GO" id="GO:0006995">
    <property type="term" value="P:cellular response to nitrogen starvation"/>
    <property type="evidence" value="ECO:0007669"/>
    <property type="project" value="UniProtKB-ARBA"/>
</dbReference>
<feature type="compositionally biased region" description="Polar residues" evidence="8">
    <location>
        <begin position="142"/>
        <end position="152"/>
    </location>
</feature>
<feature type="compositionally biased region" description="Polar residues" evidence="8">
    <location>
        <begin position="211"/>
        <end position="220"/>
    </location>
</feature>
<name>A0A803KXU7_CHEQI</name>
<evidence type="ECO:0000256" key="9">
    <source>
        <dbReference type="SAM" id="SignalP"/>
    </source>
</evidence>
<organism evidence="10 11">
    <name type="scientific">Chenopodium quinoa</name>
    <name type="common">Quinoa</name>
    <dbReference type="NCBI Taxonomy" id="63459"/>
    <lineage>
        <taxon>Eukaryota</taxon>
        <taxon>Viridiplantae</taxon>
        <taxon>Streptophyta</taxon>
        <taxon>Embryophyta</taxon>
        <taxon>Tracheophyta</taxon>
        <taxon>Spermatophyta</taxon>
        <taxon>Magnoliopsida</taxon>
        <taxon>eudicotyledons</taxon>
        <taxon>Gunneridae</taxon>
        <taxon>Pentapetalae</taxon>
        <taxon>Caryophyllales</taxon>
        <taxon>Chenopodiaceae</taxon>
        <taxon>Chenopodioideae</taxon>
        <taxon>Atripliceae</taxon>
        <taxon>Chenopodium</taxon>
    </lineage>
</organism>
<dbReference type="Proteomes" id="UP000596660">
    <property type="component" value="Unplaced"/>
</dbReference>
<evidence type="ECO:0000256" key="5">
    <source>
        <dbReference type="ARBA" id="ARBA00022702"/>
    </source>
</evidence>
<reference evidence="10" key="1">
    <citation type="journal article" date="2017" name="Nature">
        <title>The genome of Chenopodium quinoa.</title>
        <authorList>
            <person name="Jarvis D.E."/>
            <person name="Ho Y.S."/>
            <person name="Lightfoot D.J."/>
            <person name="Schmoeckel S.M."/>
            <person name="Li B."/>
            <person name="Borm T.J.A."/>
            <person name="Ohyanagi H."/>
            <person name="Mineta K."/>
            <person name="Michell C.T."/>
            <person name="Saber N."/>
            <person name="Kharbatia N.M."/>
            <person name="Rupper R.R."/>
            <person name="Sharp A.R."/>
            <person name="Dally N."/>
            <person name="Boughton B.A."/>
            <person name="Woo Y.H."/>
            <person name="Gao G."/>
            <person name="Schijlen E.G.W.M."/>
            <person name="Guo X."/>
            <person name="Momin A.A."/>
            <person name="Negrao S."/>
            <person name="Al-Babili S."/>
            <person name="Gehring C."/>
            <person name="Roessner U."/>
            <person name="Jung C."/>
            <person name="Murphy K."/>
            <person name="Arold S.T."/>
            <person name="Gojobori T."/>
            <person name="van der Linden C.G."/>
            <person name="van Loo E.N."/>
            <person name="Jellen E.N."/>
            <person name="Maughan P.J."/>
            <person name="Tester M."/>
        </authorList>
    </citation>
    <scope>NUCLEOTIDE SEQUENCE [LARGE SCALE GENOMIC DNA]</scope>
    <source>
        <strain evidence="10">cv. PI 614886</strain>
    </source>
</reference>
<dbReference type="Gramene" id="AUR62003856-RA">
    <property type="protein sequence ID" value="AUR62003856-RA:cds"/>
    <property type="gene ID" value="AUR62003856"/>
</dbReference>
<feature type="chain" id="PRO_5030805279" evidence="9">
    <location>
        <begin position="27"/>
        <end position="603"/>
    </location>
</feature>
<dbReference type="OMA" id="HMSSVDQ"/>
<dbReference type="PANTHER" id="PTHR33348">
    <property type="entry name" value="PRECURSOR OF CEP5"/>
    <property type="match status" value="1"/>
</dbReference>
<keyword evidence="3" id="KW-0052">Apoplast</keyword>
<feature type="region of interest" description="Disordered" evidence="8">
    <location>
        <begin position="533"/>
        <end position="603"/>
    </location>
</feature>
<feature type="compositionally biased region" description="Low complexity" evidence="8">
    <location>
        <begin position="200"/>
        <end position="210"/>
    </location>
</feature>
<feature type="compositionally biased region" description="Basic and acidic residues" evidence="8">
    <location>
        <begin position="572"/>
        <end position="582"/>
    </location>
</feature>
<evidence type="ECO:0000256" key="4">
    <source>
        <dbReference type="ARBA" id="ARBA00022525"/>
    </source>
</evidence>
<keyword evidence="4" id="KW-0964">Secreted</keyword>
<keyword evidence="6 9" id="KW-0732">Signal</keyword>
<feature type="compositionally biased region" description="Polar residues" evidence="8">
    <location>
        <begin position="423"/>
        <end position="441"/>
    </location>
</feature>
<evidence type="ECO:0000256" key="6">
    <source>
        <dbReference type="ARBA" id="ARBA00022729"/>
    </source>
</evidence>
<feature type="compositionally biased region" description="Basic and acidic residues" evidence="8">
    <location>
        <begin position="251"/>
        <end position="260"/>
    </location>
</feature>
<dbReference type="GO" id="GO:1901371">
    <property type="term" value="P:regulation of leaf morphogenesis"/>
    <property type="evidence" value="ECO:0007669"/>
    <property type="project" value="TreeGrafter"/>
</dbReference>
<sequence length="603" mass="64932">MAKTSCMITRAFLLIIFTSQFLYGEGRPIRSLSGKGTKYVPSHSHKGIRKLSSRIYNSDHSESSPKKNTAQEIIAEFQATEIHKKNFPSLKPNQNFPKSLKLDSFGVNRVDSSVQSNCPGVKCSDDFRPTAPGHSPGAGHSYMTNTDKTLPNQNTINPKIWNNLEEPKDGFRCTIPGHKPGDGHAEEDKEDPNLTAAGVPSTSSPTSFFSDSAQLNTNYCPPTTPGGSPGAGHLEKNKKGVQKTGFCLSDKCTDDFRPTKPGDSPGAGHLHISDSDSIASKQGKHPSVVHPNAEGTDDYRPTKPGHRRPIRSLSRKKTKYVPSHSDRDIRKLSSQIYNSDHSETSPKKNTPQKKLAEIPPADIHKKNFPSLKPTQNSPSSHEFDSFGVNRVDSGAQSNCLGVKCSDNFIPTAPGHSSDAGHSYMTNTDQTPSKQNTNNPKVWNSLEGSEDGFRRTTPGHSPGAGHAEEDKEDPNLAAAGVPSTSSPTSFFSDSAQLSINDFPPTTPGGNPGAGHLDKNKMDVQKTGFCLSEKCKDDFRPTKPGDSPGAGHLHISDSDSIASKQSKHPGVVHPHAEGTDDYRPTKPGHSPGAGHAALEKHETNS</sequence>
<feature type="compositionally biased region" description="Basic residues" evidence="8">
    <location>
        <begin position="303"/>
        <end position="319"/>
    </location>
</feature>
<dbReference type="GO" id="GO:0048364">
    <property type="term" value="P:root development"/>
    <property type="evidence" value="ECO:0007669"/>
    <property type="project" value="InterPro"/>
</dbReference>
<feature type="signal peptide" evidence="9">
    <location>
        <begin position="1"/>
        <end position="26"/>
    </location>
</feature>
<evidence type="ECO:0000313" key="11">
    <source>
        <dbReference type="Proteomes" id="UP000596660"/>
    </source>
</evidence>
<feature type="region of interest" description="Disordered" evidence="8">
    <location>
        <begin position="175"/>
        <end position="237"/>
    </location>
</feature>
<comment type="similarity">
    <text evidence="2">Belongs to the C-terminally encoded plant signaling peptide (CEP) family.</text>
</comment>
<evidence type="ECO:0000256" key="7">
    <source>
        <dbReference type="ARBA" id="ARBA00023278"/>
    </source>
</evidence>
<evidence type="ECO:0000256" key="8">
    <source>
        <dbReference type="SAM" id="MobiDB-lite"/>
    </source>
</evidence>
<feature type="region of interest" description="Disordered" evidence="8">
    <location>
        <begin position="250"/>
        <end position="389"/>
    </location>
</feature>
<accession>A0A803KXU7</accession>
<feature type="region of interest" description="Disordered" evidence="8">
    <location>
        <begin position="131"/>
        <end position="152"/>
    </location>
</feature>
<protein>
    <submittedName>
        <fullName evidence="10">Uncharacterized protein</fullName>
    </submittedName>
</protein>
<dbReference type="GO" id="GO:1902025">
    <property type="term" value="P:nitrate import"/>
    <property type="evidence" value="ECO:0007669"/>
    <property type="project" value="TreeGrafter"/>
</dbReference>
<dbReference type="PANTHER" id="PTHR33348:SF44">
    <property type="entry name" value="PRECURSOR OF CEP6"/>
    <property type="match status" value="1"/>
</dbReference>
<dbReference type="GO" id="GO:0048046">
    <property type="term" value="C:apoplast"/>
    <property type="evidence" value="ECO:0007669"/>
    <property type="project" value="UniProtKB-SubCell"/>
</dbReference>
<dbReference type="GO" id="GO:0005179">
    <property type="term" value="F:hormone activity"/>
    <property type="evidence" value="ECO:0007669"/>
    <property type="project" value="UniProtKB-KW"/>
</dbReference>
<evidence type="ECO:0000256" key="3">
    <source>
        <dbReference type="ARBA" id="ARBA00022523"/>
    </source>
</evidence>
<keyword evidence="5" id="KW-0372">Hormone</keyword>